<evidence type="ECO:0000256" key="1">
    <source>
        <dbReference type="SAM" id="Phobius"/>
    </source>
</evidence>
<dbReference type="WBParaSite" id="maker-uti_cns_0045747-snap-gene-1.9-mRNA-1">
    <property type="protein sequence ID" value="maker-uti_cns_0045747-snap-gene-1.9-mRNA-1"/>
    <property type="gene ID" value="maker-uti_cns_0045747-snap-gene-1.9"/>
</dbReference>
<name>A0A1I8J3Y5_9PLAT</name>
<organism evidence="2 3">
    <name type="scientific">Macrostomum lignano</name>
    <dbReference type="NCBI Taxonomy" id="282301"/>
    <lineage>
        <taxon>Eukaryota</taxon>
        <taxon>Metazoa</taxon>
        <taxon>Spiralia</taxon>
        <taxon>Lophotrochozoa</taxon>
        <taxon>Platyhelminthes</taxon>
        <taxon>Rhabditophora</taxon>
        <taxon>Macrostomorpha</taxon>
        <taxon>Macrostomida</taxon>
        <taxon>Macrostomidae</taxon>
        <taxon>Macrostomum</taxon>
    </lineage>
</organism>
<keyword evidence="1" id="KW-1133">Transmembrane helix</keyword>
<feature type="transmembrane region" description="Helical" evidence="1">
    <location>
        <begin position="122"/>
        <end position="143"/>
    </location>
</feature>
<keyword evidence="1" id="KW-0812">Transmembrane</keyword>
<feature type="transmembrane region" description="Helical" evidence="1">
    <location>
        <begin position="224"/>
        <end position="242"/>
    </location>
</feature>
<feature type="transmembrane region" description="Helical" evidence="1">
    <location>
        <begin position="163"/>
        <end position="187"/>
    </location>
</feature>
<sequence>MPELSYLVWELQAVRHRESLHHRRDAESPGYIKRAAIGQLGAVVVCLSLAVAGNAIALVDLTSSDVENQLQNATQLRIAYIVFLCLEVCLLIVDSSLACVVGSSWMRGRMGAEKPNRREQRVQVCSVFIILAFSLLADFPLTLGKFLFLHWTRFTSATVRPYILLSGFLTAVAYAGKTALGFVHYVWKQMTPRVDPLHEKAPVYFETSPLCDSLLWGISMMMPVVNMLFAIVVICIEQYVLLTDAVVI</sequence>
<proteinExistence type="predicted"/>
<protein>
    <submittedName>
        <fullName evidence="3">Ion_trans domain-containing protein</fullName>
    </submittedName>
</protein>
<accession>A0A1I8J3Y5</accession>
<reference evidence="3" key="1">
    <citation type="submission" date="2016-11" db="UniProtKB">
        <authorList>
            <consortium name="WormBaseParasite"/>
        </authorList>
    </citation>
    <scope>IDENTIFICATION</scope>
</reference>
<evidence type="ECO:0000313" key="3">
    <source>
        <dbReference type="WBParaSite" id="maker-uti_cns_0045747-snap-gene-1.9-mRNA-1"/>
    </source>
</evidence>
<dbReference type="AlphaFoldDB" id="A0A1I8J3Y5"/>
<keyword evidence="2" id="KW-1185">Reference proteome</keyword>
<feature type="transmembrane region" description="Helical" evidence="1">
    <location>
        <begin position="78"/>
        <end position="101"/>
    </location>
</feature>
<keyword evidence="1" id="KW-0472">Membrane</keyword>
<feature type="transmembrane region" description="Helical" evidence="1">
    <location>
        <begin position="40"/>
        <end position="58"/>
    </location>
</feature>
<dbReference type="Proteomes" id="UP000095280">
    <property type="component" value="Unplaced"/>
</dbReference>
<evidence type="ECO:0000313" key="2">
    <source>
        <dbReference type="Proteomes" id="UP000095280"/>
    </source>
</evidence>